<accession>A0ABU6BTY7</accession>
<evidence type="ECO:0000313" key="1">
    <source>
        <dbReference type="EMBL" id="MEB3783756.1"/>
    </source>
</evidence>
<dbReference type="Proteomes" id="UP001336015">
    <property type="component" value="Unassembled WGS sequence"/>
</dbReference>
<proteinExistence type="predicted"/>
<sequence length="650" mass="67744">MTDQAQRLEIATVRAEIGSNITYRFNNDAIDAGGIPTESGDIKNLKLIIKEIEDKASISSSIYPTVAAGLAATAEGGMFLVASDEEGEIYTVWRKVGGSAVDTGKRALSSQAVEDAMEAAEASADSAQASALAAQESAADAVELRASLANGTDRLVDLHVVDYRGRDAYVALSFKGVSPMDFGAPGTGLTDQLTAIHQARDEAMARNIPLTIDAFFAANGTVVISDKNGFRMQGQGGIRCINASVPYAIDIRNCTDFRGGGVTIDGNSSTALVAIGRMAAIGAGKTCSLNRVDLNMINGPAAWQHGDFAWPDNLISENKFGGYTYNTPVCMINIGSQAVCNIIAADFVAAGQGVFAAYTHSMFINHGGAVIIGGSEAQMPTVSSGYAFVSCPVDSPAYDNRYGGFLIQNTAVETPSLLFLAYNPRSVPTPAAGTGGIQMQGNVGYHNCSVESFQGEANFSGKVLIGDNDLFRLVDKTTQNASFLGTPLVRISDTAFDEHFMKGLAGISGGIALFDFRPIFSANNLSSSPVNSGTSLLPFQSAASSGDNGHFFSSYNFSTGVFTVPAGGLKGVRVQIDFVNSAPNANSALQVRIGSTIVSSASGNAKYCSGVFELGDLPAGSQIVAQFVNAGTSFSATGGNQDRIVISARR</sequence>
<comment type="caution">
    <text evidence="1">The sequence shown here is derived from an EMBL/GenBank/DDBJ whole genome shotgun (WGS) entry which is preliminary data.</text>
</comment>
<protein>
    <recommendedName>
        <fullName evidence="3">Tail fiber protein</fullName>
    </recommendedName>
</protein>
<dbReference type="RefSeq" id="WP_220381646.1">
    <property type="nucleotide sequence ID" value="NZ_JAEFBF010000013.1"/>
</dbReference>
<organism evidence="1 2">
    <name type="scientific">Pseudomonas paracarnis</name>
    <dbReference type="NCBI Taxonomy" id="2750625"/>
    <lineage>
        <taxon>Bacteria</taxon>
        <taxon>Pseudomonadati</taxon>
        <taxon>Pseudomonadota</taxon>
        <taxon>Gammaproteobacteria</taxon>
        <taxon>Pseudomonadales</taxon>
        <taxon>Pseudomonadaceae</taxon>
        <taxon>Pseudomonas</taxon>
    </lineage>
</organism>
<evidence type="ECO:0000313" key="2">
    <source>
        <dbReference type="Proteomes" id="UP001336015"/>
    </source>
</evidence>
<gene>
    <name evidence="1" type="ORF">LLW09_14485</name>
</gene>
<keyword evidence="2" id="KW-1185">Reference proteome</keyword>
<name>A0ABU6BTY7_9PSED</name>
<dbReference type="EMBL" id="JAJGWQ010000007">
    <property type="protein sequence ID" value="MEB3783756.1"/>
    <property type="molecule type" value="Genomic_DNA"/>
</dbReference>
<evidence type="ECO:0008006" key="3">
    <source>
        <dbReference type="Google" id="ProtNLM"/>
    </source>
</evidence>
<reference evidence="1 2" key="1">
    <citation type="journal article" date="2023" name="Int J Dairy Technol">
        <title>Genome based analysis of Pseudomonas paracarnis RQ057, a strain responsible for blue discoloration spoilage in processed cheese.</title>
        <authorList>
            <person name="Rodrigues Rd.S."/>
            <person name="Machado S.G."/>
            <person name="de Carvalho A.F."/>
            <person name="Nero L.A."/>
        </authorList>
    </citation>
    <scope>NUCLEOTIDE SEQUENCE [LARGE SCALE GENOMIC DNA]</scope>
    <source>
        <strain evidence="1 2">RQ057</strain>
    </source>
</reference>